<evidence type="ECO:0000256" key="2">
    <source>
        <dbReference type="ARBA" id="ARBA00007703"/>
    </source>
</evidence>
<sequence length="155" mass="16942">MSTALSQRLNQFLSSQHARLQQLTDLLNQEQELLGVGSIDGKALETIAKAKAEHFAALQENEQQRRTLQTGQGLGESREGAAKLAQIAGCSDVWQQVLELAREVSRQNQLNGELIQHRLQHNQQMLNIIREAAGTPLYGADGKSTSGGSRINSKA</sequence>
<organism evidence="4 5">
    <name type="scientific">Aliidiomarina haloalkalitolerans</name>
    <dbReference type="NCBI Taxonomy" id="859059"/>
    <lineage>
        <taxon>Bacteria</taxon>
        <taxon>Pseudomonadati</taxon>
        <taxon>Pseudomonadota</taxon>
        <taxon>Gammaproteobacteria</taxon>
        <taxon>Alteromonadales</taxon>
        <taxon>Idiomarinaceae</taxon>
        <taxon>Aliidiomarina</taxon>
    </lineage>
</organism>
<evidence type="ECO:0000256" key="3">
    <source>
        <dbReference type="ARBA" id="ARBA00022795"/>
    </source>
</evidence>
<dbReference type="Gene3D" id="1.20.58.300">
    <property type="entry name" value="FlgN-like"/>
    <property type="match status" value="1"/>
</dbReference>
<keyword evidence="5" id="KW-1185">Reference proteome</keyword>
<protein>
    <submittedName>
        <fullName evidence="4">Flagellar protein FlgN</fullName>
    </submittedName>
</protein>
<dbReference type="SUPFAM" id="SSF140566">
    <property type="entry name" value="FlgN-like"/>
    <property type="match status" value="1"/>
</dbReference>
<dbReference type="AlphaFoldDB" id="A0A432VS78"/>
<name>A0A432VS78_9GAMM</name>
<dbReference type="Proteomes" id="UP000288212">
    <property type="component" value="Unassembled WGS sequence"/>
</dbReference>
<keyword evidence="3" id="KW-1005">Bacterial flagellum biogenesis</keyword>
<keyword evidence="4" id="KW-0969">Cilium</keyword>
<gene>
    <name evidence="4" type="ORF">CWE06_09275</name>
</gene>
<evidence type="ECO:0000256" key="1">
    <source>
        <dbReference type="ARBA" id="ARBA00002397"/>
    </source>
</evidence>
<dbReference type="EMBL" id="PIPI01000006">
    <property type="protein sequence ID" value="RUO19215.1"/>
    <property type="molecule type" value="Genomic_DNA"/>
</dbReference>
<dbReference type="InterPro" id="IPR007809">
    <property type="entry name" value="FlgN-like"/>
</dbReference>
<proteinExistence type="inferred from homology"/>
<dbReference type="GO" id="GO:0044780">
    <property type="term" value="P:bacterial-type flagellum assembly"/>
    <property type="evidence" value="ECO:0007669"/>
    <property type="project" value="InterPro"/>
</dbReference>
<dbReference type="RefSeq" id="WP_126793402.1">
    <property type="nucleotide sequence ID" value="NZ_PIPI01000006.1"/>
</dbReference>
<accession>A0A432VS78</accession>
<evidence type="ECO:0000313" key="5">
    <source>
        <dbReference type="Proteomes" id="UP000288212"/>
    </source>
</evidence>
<evidence type="ECO:0000313" key="4">
    <source>
        <dbReference type="EMBL" id="RUO19215.1"/>
    </source>
</evidence>
<dbReference type="InterPro" id="IPR036679">
    <property type="entry name" value="FlgN-like_sf"/>
</dbReference>
<keyword evidence="4" id="KW-0282">Flagellum</keyword>
<dbReference type="OrthoDB" id="6238586at2"/>
<keyword evidence="4" id="KW-0966">Cell projection</keyword>
<comment type="function">
    <text evidence="1">Required for the efficient initiation of filament assembly.</text>
</comment>
<reference evidence="4 5" key="1">
    <citation type="journal article" date="2011" name="Front. Microbiol.">
        <title>Genomic signatures of strain selection and enhancement in Bacillus atrophaeus var. globigii, a historical biowarfare simulant.</title>
        <authorList>
            <person name="Gibbons H.S."/>
            <person name="Broomall S.M."/>
            <person name="McNew L.A."/>
            <person name="Daligault H."/>
            <person name="Chapman C."/>
            <person name="Bruce D."/>
            <person name="Karavis M."/>
            <person name="Krepps M."/>
            <person name="McGregor P.A."/>
            <person name="Hong C."/>
            <person name="Park K.H."/>
            <person name="Akmal A."/>
            <person name="Feldman A."/>
            <person name="Lin J.S."/>
            <person name="Chang W.E."/>
            <person name="Higgs B.W."/>
            <person name="Demirev P."/>
            <person name="Lindquist J."/>
            <person name="Liem A."/>
            <person name="Fochler E."/>
            <person name="Read T.D."/>
            <person name="Tapia R."/>
            <person name="Johnson S."/>
            <person name="Bishop-Lilly K.A."/>
            <person name="Detter C."/>
            <person name="Han C."/>
            <person name="Sozhamannan S."/>
            <person name="Rosenzweig C.N."/>
            <person name="Skowronski E.W."/>
        </authorList>
    </citation>
    <scope>NUCLEOTIDE SEQUENCE [LARGE SCALE GENOMIC DNA]</scope>
    <source>
        <strain evidence="4 5">AK5</strain>
    </source>
</reference>
<dbReference type="Pfam" id="PF05130">
    <property type="entry name" value="FlgN"/>
    <property type="match status" value="1"/>
</dbReference>
<comment type="caution">
    <text evidence="4">The sequence shown here is derived from an EMBL/GenBank/DDBJ whole genome shotgun (WGS) entry which is preliminary data.</text>
</comment>
<comment type="similarity">
    <text evidence="2">Belongs to the FlgN family.</text>
</comment>